<reference evidence="9" key="1">
    <citation type="submission" date="2023-08" db="EMBL/GenBank/DDBJ databases">
        <title>Complete genome sequence of Shewanella oncorhynchi Z-P2, a siderophore putrebactin-producing bacterium.</title>
        <authorList>
            <person name="Zhang Y."/>
        </authorList>
    </citation>
    <scope>NUCLEOTIDE SEQUENCE</scope>
    <source>
        <strain evidence="9">Z-P2</strain>
    </source>
</reference>
<accession>A0AA50KGQ3</accession>
<keyword evidence="5" id="KW-0190">Covalent protein-DNA linkage</keyword>
<protein>
    <recommendedName>
        <fullName evidence="8">Abasic site processing protein</fullName>
        <ecNumber evidence="8">3.4.-.-</ecNumber>
    </recommendedName>
</protein>
<sequence length="192" mass="22085">MCGRISIDSFLANTVSLQLGVPFNPQTNLDLRPTEQVSVIIMADCQLQQLDCTWGIKPAWSKKLLINAQAETVREKKTFASAFASHRCVVPCSGWYEWREEGKKQKQKYLFSHDAAEPLYMAGIFYPNAEFTQLVTLTTEPTEKCKAYHGRMPLLISPFEIDFWLQTEAVMLEALLYHPKILIYQSIRIEYL</sequence>
<keyword evidence="4 8" id="KW-0378">Hydrolase</keyword>
<evidence type="ECO:0000313" key="9">
    <source>
        <dbReference type="EMBL" id="WMB74803.1"/>
    </source>
</evidence>
<dbReference type="EMBL" id="CP132914">
    <property type="protein sequence ID" value="WMB74803.1"/>
    <property type="molecule type" value="Genomic_DNA"/>
</dbReference>
<comment type="similarity">
    <text evidence="1 8">Belongs to the SOS response-associated peptidase family.</text>
</comment>
<dbReference type="Proteomes" id="UP001236800">
    <property type="component" value="Chromosome"/>
</dbReference>
<dbReference type="GO" id="GO:0003697">
    <property type="term" value="F:single-stranded DNA binding"/>
    <property type="evidence" value="ECO:0007669"/>
    <property type="project" value="InterPro"/>
</dbReference>
<dbReference type="GO" id="GO:0106300">
    <property type="term" value="P:protein-DNA covalent cross-linking repair"/>
    <property type="evidence" value="ECO:0007669"/>
    <property type="project" value="InterPro"/>
</dbReference>
<gene>
    <name evidence="9" type="ORF">RA178_09480</name>
</gene>
<dbReference type="RefSeq" id="WP_306685222.1">
    <property type="nucleotide sequence ID" value="NZ_CP132914.1"/>
</dbReference>
<dbReference type="GO" id="GO:0008233">
    <property type="term" value="F:peptidase activity"/>
    <property type="evidence" value="ECO:0007669"/>
    <property type="project" value="UniProtKB-KW"/>
</dbReference>
<proteinExistence type="inferred from homology"/>
<evidence type="ECO:0000256" key="6">
    <source>
        <dbReference type="ARBA" id="ARBA00023125"/>
    </source>
</evidence>
<dbReference type="PANTHER" id="PTHR13604">
    <property type="entry name" value="DC12-RELATED"/>
    <property type="match status" value="1"/>
</dbReference>
<evidence type="ECO:0000256" key="3">
    <source>
        <dbReference type="ARBA" id="ARBA00022763"/>
    </source>
</evidence>
<organism evidence="9">
    <name type="scientific">Shewanella oncorhynchi</name>
    <dbReference type="NCBI Taxonomy" id="2726434"/>
    <lineage>
        <taxon>Bacteria</taxon>
        <taxon>Pseudomonadati</taxon>
        <taxon>Pseudomonadota</taxon>
        <taxon>Gammaproteobacteria</taxon>
        <taxon>Alteromonadales</taxon>
        <taxon>Shewanellaceae</taxon>
        <taxon>Shewanella</taxon>
    </lineage>
</organism>
<keyword evidence="7" id="KW-0456">Lyase</keyword>
<dbReference type="PANTHER" id="PTHR13604:SF0">
    <property type="entry name" value="ABASIC SITE PROCESSING PROTEIN HMCES"/>
    <property type="match status" value="1"/>
</dbReference>
<keyword evidence="3" id="KW-0227">DNA damage</keyword>
<dbReference type="KEGG" id="sog:RA178_09480"/>
<keyword evidence="6" id="KW-0238">DNA-binding</keyword>
<dbReference type="GO" id="GO:0006508">
    <property type="term" value="P:proteolysis"/>
    <property type="evidence" value="ECO:0007669"/>
    <property type="project" value="UniProtKB-KW"/>
</dbReference>
<evidence type="ECO:0000256" key="5">
    <source>
        <dbReference type="ARBA" id="ARBA00023124"/>
    </source>
</evidence>
<keyword evidence="2 8" id="KW-0645">Protease</keyword>
<evidence type="ECO:0000256" key="1">
    <source>
        <dbReference type="ARBA" id="ARBA00008136"/>
    </source>
</evidence>
<evidence type="ECO:0000256" key="8">
    <source>
        <dbReference type="RuleBase" id="RU364100"/>
    </source>
</evidence>
<dbReference type="InterPro" id="IPR036590">
    <property type="entry name" value="SRAP-like"/>
</dbReference>
<dbReference type="EC" id="3.4.-.-" evidence="8"/>
<evidence type="ECO:0000256" key="7">
    <source>
        <dbReference type="ARBA" id="ARBA00023239"/>
    </source>
</evidence>
<dbReference type="GO" id="GO:0016829">
    <property type="term" value="F:lyase activity"/>
    <property type="evidence" value="ECO:0007669"/>
    <property type="project" value="UniProtKB-KW"/>
</dbReference>
<dbReference type="GeneID" id="301339413"/>
<dbReference type="AlphaFoldDB" id="A0AA50KGQ3"/>
<evidence type="ECO:0000256" key="4">
    <source>
        <dbReference type="ARBA" id="ARBA00022801"/>
    </source>
</evidence>
<name>A0AA50KGQ3_9GAMM</name>
<dbReference type="SUPFAM" id="SSF143081">
    <property type="entry name" value="BB1717-like"/>
    <property type="match status" value="1"/>
</dbReference>
<dbReference type="Pfam" id="PF02586">
    <property type="entry name" value="SRAP"/>
    <property type="match status" value="1"/>
</dbReference>
<evidence type="ECO:0000256" key="2">
    <source>
        <dbReference type="ARBA" id="ARBA00022670"/>
    </source>
</evidence>
<dbReference type="InterPro" id="IPR003738">
    <property type="entry name" value="SRAP"/>
</dbReference>
<dbReference type="Gene3D" id="3.90.1680.10">
    <property type="entry name" value="SOS response associated peptidase-like"/>
    <property type="match status" value="1"/>
</dbReference>